<dbReference type="Gene3D" id="3.40.50.720">
    <property type="entry name" value="NAD(P)-binding Rossmann-like Domain"/>
    <property type="match status" value="1"/>
</dbReference>
<dbReference type="AlphaFoldDB" id="A0A3B1BK32"/>
<dbReference type="InterPro" id="IPR035923">
    <property type="entry name" value="TT1751-like_sf"/>
</dbReference>
<evidence type="ECO:0000259" key="1">
    <source>
        <dbReference type="SMART" id="SM00881"/>
    </source>
</evidence>
<dbReference type="SUPFAM" id="SSF51735">
    <property type="entry name" value="NAD(P)-binding Rossmann-fold domains"/>
    <property type="match status" value="1"/>
</dbReference>
<dbReference type="InterPro" id="IPR003781">
    <property type="entry name" value="CoA-bd"/>
</dbReference>
<dbReference type="Pfam" id="PF13380">
    <property type="entry name" value="CoA_binding_2"/>
    <property type="match status" value="1"/>
</dbReference>
<dbReference type="PANTHER" id="PTHR33303:SF2">
    <property type="entry name" value="COA-BINDING DOMAIN-CONTAINING PROTEIN"/>
    <property type="match status" value="1"/>
</dbReference>
<protein>
    <recommendedName>
        <fullName evidence="1">CoA-binding domain-containing protein</fullName>
    </recommendedName>
</protein>
<accession>A0A3B1BK32</accession>
<dbReference type="PANTHER" id="PTHR33303">
    <property type="entry name" value="CYTOPLASMIC PROTEIN-RELATED"/>
    <property type="match status" value="1"/>
</dbReference>
<reference evidence="2" key="1">
    <citation type="submission" date="2018-06" db="EMBL/GenBank/DDBJ databases">
        <authorList>
            <person name="Zhirakovskaya E."/>
        </authorList>
    </citation>
    <scope>NUCLEOTIDE SEQUENCE</scope>
</reference>
<name>A0A3B1BK32_9ZZZZ</name>
<dbReference type="SMART" id="SM00881">
    <property type="entry name" value="CoA_binding"/>
    <property type="match status" value="1"/>
</dbReference>
<evidence type="ECO:0000313" key="2">
    <source>
        <dbReference type="EMBL" id="VAX18329.1"/>
    </source>
</evidence>
<dbReference type="InterPro" id="IPR036291">
    <property type="entry name" value="NAD(P)-bd_dom_sf"/>
</dbReference>
<proteinExistence type="predicted"/>
<dbReference type="InterPro" id="IPR005180">
    <property type="entry name" value="DUF302"/>
</dbReference>
<feature type="domain" description="CoA-binding" evidence="1">
    <location>
        <begin position="26"/>
        <end position="119"/>
    </location>
</feature>
<sequence length="290" mass="32063">MIDECDISNRPPEPDQNLADDEIKELLASARTVAIVGLSAKKHRESFMVGRYLMDHQYKVLPVHPNIQEWEGLKVYKNLGEIEEEIDIVDIFRKPEAITELAPEIIKKRPKAAWFQLGIVNNEAAKIIRDAGVAVVQNKCMKIEHYKYYGAKAPNQREETMSDNIGIEKTVEGEHEDVVAKTEAALKSEGFGILTRIDVKATLKEKLDVDFKKYVILGACNPTLAHKALSATDNIGLLLPCNVVVYEKDAGVQVVSAINPKVMEHALPGVDISDVSVPAAQKLTSAIGKI</sequence>
<gene>
    <name evidence="2" type="ORF">MNBD_NITROSPINAE02-1073</name>
</gene>
<dbReference type="EMBL" id="UOGE01000034">
    <property type="protein sequence ID" value="VAX18329.1"/>
    <property type="molecule type" value="Genomic_DNA"/>
</dbReference>
<dbReference type="Gene3D" id="3.30.310.70">
    <property type="entry name" value="TT1751-like domain"/>
    <property type="match status" value="1"/>
</dbReference>
<dbReference type="SUPFAM" id="SSF103247">
    <property type="entry name" value="TT1751-like"/>
    <property type="match status" value="1"/>
</dbReference>
<dbReference type="Pfam" id="PF03625">
    <property type="entry name" value="DUF302"/>
    <property type="match status" value="1"/>
</dbReference>
<dbReference type="CDD" id="cd14797">
    <property type="entry name" value="DUF302"/>
    <property type="match status" value="1"/>
</dbReference>
<organism evidence="2">
    <name type="scientific">hydrothermal vent metagenome</name>
    <dbReference type="NCBI Taxonomy" id="652676"/>
    <lineage>
        <taxon>unclassified sequences</taxon>
        <taxon>metagenomes</taxon>
        <taxon>ecological metagenomes</taxon>
    </lineage>
</organism>